<evidence type="ECO:0000313" key="1">
    <source>
        <dbReference type="EMBL" id="EST47465.1"/>
    </source>
</evidence>
<dbReference type="Proteomes" id="UP000018208">
    <property type="component" value="Unassembled WGS sequence"/>
</dbReference>
<evidence type="ECO:0000313" key="3">
    <source>
        <dbReference type="Proteomes" id="UP000018208"/>
    </source>
</evidence>
<proteinExistence type="predicted"/>
<reference evidence="1 2" key="1">
    <citation type="journal article" date="2014" name="PLoS Genet.">
        <title>The Genome of Spironucleus salmonicida Highlights a Fish Pathogen Adapted to Fluctuating Environments.</title>
        <authorList>
            <person name="Xu F."/>
            <person name="Jerlstrom-Hultqvist J."/>
            <person name="Einarsson E."/>
            <person name="Astvaldsson A."/>
            <person name="Svard S.G."/>
            <person name="Andersson J.O."/>
        </authorList>
    </citation>
    <scope>NUCLEOTIDE SEQUENCE</scope>
    <source>
        <strain evidence="2">ATCC 50377</strain>
    </source>
</reference>
<organism evidence="1">
    <name type="scientific">Spironucleus salmonicida</name>
    <dbReference type="NCBI Taxonomy" id="348837"/>
    <lineage>
        <taxon>Eukaryota</taxon>
        <taxon>Metamonada</taxon>
        <taxon>Diplomonadida</taxon>
        <taxon>Hexamitidae</taxon>
        <taxon>Hexamitinae</taxon>
        <taxon>Spironucleus</taxon>
    </lineage>
</organism>
<dbReference type="EMBL" id="AUWU02000007">
    <property type="protein sequence ID" value="KAH0570668.1"/>
    <property type="molecule type" value="Genomic_DNA"/>
</dbReference>
<reference evidence="2" key="2">
    <citation type="submission" date="2020-12" db="EMBL/GenBank/DDBJ databases">
        <title>New Spironucleus salmonicida genome in near-complete chromosomes.</title>
        <authorList>
            <person name="Xu F."/>
            <person name="Kurt Z."/>
            <person name="Jimenez-Gonzalez A."/>
            <person name="Astvaldsson A."/>
            <person name="Andersson J.O."/>
            <person name="Svard S.G."/>
        </authorList>
    </citation>
    <scope>NUCLEOTIDE SEQUENCE</scope>
    <source>
        <strain evidence="2">ATCC 50377</strain>
    </source>
</reference>
<dbReference type="AlphaFoldDB" id="V6LSA8"/>
<dbReference type="VEuPathDB" id="GiardiaDB:SS50377_26954"/>
<name>V6LSA8_9EUKA</name>
<dbReference type="EMBL" id="KI546040">
    <property type="protein sequence ID" value="EST47465.1"/>
    <property type="molecule type" value="Genomic_DNA"/>
</dbReference>
<protein>
    <submittedName>
        <fullName evidence="1">Uncharacterized protein</fullName>
    </submittedName>
</protein>
<evidence type="ECO:0000313" key="2">
    <source>
        <dbReference type="EMBL" id="KAH0570668.1"/>
    </source>
</evidence>
<keyword evidence="3" id="KW-1185">Reference proteome</keyword>
<accession>V6LSA8</accession>
<sequence>MNKAEQFQAGLMVSQMRTLKQSMEDFNTLYAEASQTALPIDKEAIFVAIRLRISQIDDATKTLIGIKKYINKENLSYIQEISTKLSHFAYQVLLESDVQDLYFSDVGKLPVGQCEQYLDELKFFHIQSTFSQ</sequence>
<gene>
    <name evidence="1" type="ORF">SS50377_12450</name>
    <name evidence="2" type="ORF">SS50377_26954</name>
</gene>